<evidence type="ECO:0000256" key="1">
    <source>
        <dbReference type="ARBA" id="ARBA00000956"/>
    </source>
</evidence>
<dbReference type="EMBL" id="LSYV01000084">
    <property type="protein sequence ID" value="KXZ43680.1"/>
    <property type="molecule type" value="Genomic_DNA"/>
</dbReference>
<dbReference type="SUPFAM" id="SSF53448">
    <property type="entry name" value="Nucleotide-diphospho-sugar transferases"/>
    <property type="match status" value="1"/>
</dbReference>
<evidence type="ECO:0000256" key="6">
    <source>
        <dbReference type="ARBA" id="ARBA00022695"/>
    </source>
</evidence>
<comment type="catalytic activity">
    <reaction evidence="1">
        <text>alpha-D-glucose 1-phosphate + ATP + H(+) = ADP-alpha-D-glucose + diphosphate</text>
        <dbReference type="Rhea" id="RHEA:12120"/>
        <dbReference type="ChEBI" id="CHEBI:15378"/>
        <dbReference type="ChEBI" id="CHEBI:30616"/>
        <dbReference type="ChEBI" id="CHEBI:33019"/>
        <dbReference type="ChEBI" id="CHEBI:57498"/>
        <dbReference type="ChEBI" id="CHEBI:58601"/>
        <dbReference type="EC" id="2.7.7.27"/>
    </reaction>
</comment>
<dbReference type="Gene3D" id="3.90.550.10">
    <property type="entry name" value="Spore Coat Polysaccharide Biosynthesis Protein SpsA, Chain A"/>
    <property type="match status" value="1"/>
</dbReference>
<accession>A0A150G2Y9</accession>
<dbReference type="PANTHER" id="PTHR43523:SF12">
    <property type="entry name" value="GLUCOSE-1-PHOSPHATE ADENYLYLTRANSFERASE LARGE SUBUNIT 1, CHLOROPLASTIC-RELATED"/>
    <property type="match status" value="1"/>
</dbReference>
<feature type="region of interest" description="Disordered" evidence="8">
    <location>
        <begin position="1"/>
        <end position="26"/>
    </location>
</feature>
<feature type="domain" description="Nucleotidyl transferase" evidence="9">
    <location>
        <begin position="30"/>
        <end position="343"/>
    </location>
</feature>
<comment type="caution">
    <text evidence="10">The sequence shown here is derived from an EMBL/GenBank/DDBJ whole genome shotgun (WGS) entry which is preliminary data.</text>
</comment>
<keyword evidence="7" id="KW-0547">Nucleotide-binding</keyword>
<dbReference type="InterPro" id="IPR005835">
    <property type="entry name" value="NTP_transferase_dom"/>
</dbReference>
<dbReference type="AlphaFoldDB" id="A0A150G2Y9"/>
<keyword evidence="4" id="KW-0021">Allosteric enzyme</keyword>
<evidence type="ECO:0000256" key="8">
    <source>
        <dbReference type="SAM" id="MobiDB-lite"/>
    </source>
</evidence>
<dbReference type="CDD" id="cd04651">
    <property type="entry name" value="LbH_G1P_AT_C"/>
    <property type="match status" value="1"/>
</dbReference>
<dbReference type="Gene3D" id="2.160.10.10">
    <property type="entry name" value="Hexapeptide repeat proteins"/>
    <property type="match status" value="1"/>
</dbReference>
<protein>
    <recommendedName>
        <fullName evidence="3">glucose-1-phosphate adenylyltransferase</fullName>
        <ecNumber evidence="3">2.7.7.27</ecNumber>
    </recommendedName>
</protein>
<evidence type="ECO:0000256" key="2">
    <source>
        <dbReference type="ARBA" id="ARBA00010443"/>
    </source>
</evidence>
<comment type="similarity">
    <text evidence="2">Belongs to the bacterial/plant glucose-1-phosphate adenylyltransferase family.</text>
</comment>
<dbReference type="SUPFAM" id="SSF51161">
    <property type="entry name" value="Trimeric LpxA-like enzymes"/>
    <property type="match status" value="1"/>
</dbReference>
<keyword evidence="11" id="KW-1185">Reference proteome</keyword>
<evidence type="ECO:0000313" key="11">
    <source>
        <dbReference type="Proteomes" id="UP000075714"/>
    </source>
</evidence>
<evidence type="ECO:0000256" key="5">
    <source>
        <dbReference type="ARBA" id="ARBA00022679"/>
    </source>
</evidence>
<dbReference type="PANTHER" id="PTHR43523">
    <property type="entry name" value="GLUCOSE-1-PHOSPHATE ADENYLYLTRANSFERASE-RELATED"/>
    <property type="match status" value="1"/>
</dbReference>
<dbReference type="InterPro" id="IPR011004">
    <property type="entry name" value="Trimer_LpxA-like_sf"/>
</dbReference>
<keyword evidence="5" id="KW-0808">Transferase</keyword>
<sequence>MSPIRRGTTEPQLYKEPKFPPPSPRASTVALILGGGESDRRLFPLTQKRALPAVPVGGSYRLIDIPMTNCLHGTINKIYVLTQYNSQSLNRYITRAYGLGDGVPIGGDGFIEVLATTQYPGGARWSEGNADAVRLMSWVLENPKLRNIENVLILPADQLYRADFENLLIYHREQRAAVTIVTHPAQEHQVADLGVLQVDPATCEMVDYCEKPRNAREREALRLSPEHSKALADGAPFLASCGIYVFNKQFLLKLLREHPRAHNFGADVLPLVPEAAKEYRRAAEEQEAALREAAAARGKERDSTAAAAAEEKAVRLIPYRVMTWRLHGYWADVGASLRTFMAANLDCLRGATPFDQFEHHDLVLTGALALPPTDMRGCHISRSSISPGGRISGATISGSVIGPRAIIGPGVEIRDSVIMGADYFEEDLRADATVASKFSNGSSTGSENEGGELPIPPMGIGAGSLVHGALIDKNARIGRNCVIANRAGVWEAMDRVGVGLCVREGVPIVTKSAVLYDGTEL</sequence>
<dbReference type="InterPro" id="IPR029044">
    <property type="entry name" value="Nucleotide-diphossugar_trans"/>
</dbReference>
<dbReference type="OrthoDB" id="537217at2759"/>
<reference evidence="11" key="1">
    <citation type="journal article" date="2016" name="Nat. Commun.">
        <title>The Gonium pectorale genome demonstrates co-option of cell cycle regulation during the evolution of multicellularity.</title>
        <authorList>
            <person name="Hanschen E.R."/>
            <person name="Marriage T.N."/>
            <person name="Ferris P.J."/>
            <person name="Hamaji T."/>
            <person name="Toyoda A."/>
            <person name="Fujiyama A."/>
            <person name="Neme R."/>
            <person name="Noguchi H."/>
            <person name="Minakuchi Y."/>
            <person name="Suzuki M."/>
            <person name="Kawai-Toyooka H."/>
            <person name="Smith D.R."/>
            <person name="Sparks H."/>
            <person name="Anderson J."/>
            <person name="Bakaric R."/>
            <person name="Luria V."/>
            <person name="Karger A."/>
            <person name="Kirschner M.W."/>
            <person name="Durand P.M."/>
            <person name="Michod R.E."/>
            <person name="Nozaki H."/>
            <person name="Olson B.J."/>
        </authorList>
    </citation>
    <scope>NUCLEOTIDE SEQUENCE [LARGE SCALE GENOMIC DNA]</scope>
    <source>
        <strain evidence="11">NIES-2863</strain>
    </source>
</reference>
<organism evidence="10 11">
    <name type="scientific">Gonium pectorale</name>
    <name type="common">Green alga</name>
    <dbReference type="NCBI Taxonomy" id="33097"/>
    <lineage>
        <taxon>Eukaryota</taxon>
        <taxon>Viridiplantae</taxon>
        <taxon>Chlorophyta</taxon>
        <taxon>core chlorophytes</taxon>
        <taxon>Chlorophyceae</taxon>
        <taxon>CS clade</taxon>
        <taxon>Chlamydomonadales</taxon>
        <taxon>Volvocaceae</taxon>
        <taxon>Gonium</taxon>
    </lineage>
</organism>
<evidence type="ECO:0000259" key="9">
    <source>
        <dbReference type="Pfam" id="PF00483"/>
    </source>
</evidence>
<name>A0A150G2Y9_GONPE</name>
<dbReference type="Pfam" id="PF00483">
    <property type="entry name" value="NTP_transferase"/>
    <property type="match status" value="1"/>
</dbReference>
<evidence type="ECO:0000256" key="3">
    <source>
        <dbReference type="ARBA" id="ARBA00012460"/>
    </source>
</evidence>
<dbReference type="InterPro" id="IPR011831">
    <property type="entry name" value="ADP-Glc_PPase"/>
</dbReference>
<keyword evidence="6" id="KW-0548">Nucleotidyltransferase</keyword>
<dbReference type="EC" id="2.7.7.27" evidence="3"/>
<evidence type="ECO:0000256" key="7">
    <source>
        <dbReference type="ARBA" id="ARBA00022741"/>
    </source>
</evidence>
<dbReference type="Proteomes" id="UP000075714">
    <property type="component" value="Unassembled WGS sequence"/>
</dbReference>
<dbReference type="Pfam" id="PF25247">
    <property type="entry name" value="LbH_GLGC"/>
    <property type="match status" value="1"/>
</dbReference>
<evidence type="ECO:0000256" key="4">
    <source>
        <dbReference type="ARBA" id="ARBA00022533"/>
    </source>
</evidence>
<dbReference type="GO" id="GO:0000166">
    <property type="term" value="F:nucleotide binding"/>
    <property type="evidence" value="ECO:0007669"/>
    <property type="project" value="UniProtKB-KW"/>
</dbReference>
<proteinExistence type="inferred from homology"/>
<gene>
    <name evidence="10" type="ORF">GPECTOR_83g292</name>
</gene>
<dbReference type="STRING" id="33097.A0A150G2Y9"/>
<evidence type="ECO:0000313" key="10">
    <source>
        <dbReference type="EMBL" id="KXZ43680.1"/>
    </source>
</evidence>
<dbReference type="GO" id="GO:0008878">
    <property type="term" value="F:glucose-1-phosphate adenylyltransferase activity"/>
    <property type="evidence" value="ECO:0007669"/>
    <property type="project" value="UniProtKB-EC"/>
</dbReference>
<dbReference type="GO" id="GO:0005978">
    <property type="term" value="P:glycogen biosynthetic process"/>
    <property type="evidence" value="ECO:0007669"/>
    <property type="project" value="InterPro"/>
</dbReference>